<evidence type="ECO:0000256" key="1">
    <source>
        <dbReference type="SAM" id="SignalP"/>
    </source>
</evidence>
<keyword evidence="3" id="KW-1185">Reference proteome</keyword>
<organism evidence="2 3">
    <name type="scientific">Flavobacterium dankookense</name>
    <dbReference type="NCBI Taxonomy" id="706186"/>
    <lineage>
        <taxon>Bacteria</taxon>
        <taxon>Pseudomonadati</taxon>
        <taxon>Bacteroidota</taxon>
        <taxon>Flavobacteriia</taxon>
        <taxon>Flavobacteriales</taxon>
        <taxon>Flavobacteriaceae</taxon>
        <taxon>Flavobacterium</taxon>
    </lineage>
</organism>
<gene>
    <name evidence="2" type="ORF">BC748_0098</name>
</gene>
<dbReference type="OrthoDB" id="795889at2"/>
<sequence length="143" mass="16409">MIVAKRILIFMILFISTAVFAQNSAVEIATKDGIKFISNSIEYPVAGTYFFKGAEPIVELNTNGTGIYQQHENPKREIIWGFECNSDGQLLFKKGFDSAEYTFFYKYTNGELAENEPVWNKVEFSVHFNSMKMFINGERVKTF</sequence>
<dbReference type="Proteomes" id="UP000295260">
    <property type="component" value="Unassembled WGS sequence"/>
</dbReference>
<reference evidence="2 3" key="1">
    <citation type="submission" date="2019-03" db="EMBL/GenBank/DDBJ databases">
        <title>Genomic Encyclopedia of Archaeal and Bacterial Type Strains, Phase II (KMG-II): from individual species to whole genera.</title>
        <authorList>
            <person name="Goeker M."/>
        </authorList>
    </citation>
    <scope>NUCLEOTIDE SEQUENCE [LARGE SCALE GENOMIC DNA]</scope>
    <source>
        <strain evidence="2 3">DSM 25687</strain>
    </source>
</reference>
<dbReference type="AlphaFoldDB" id="A0A4R6QHA7"/>
<proteinExistence type="predicted"/>
<feature type="signal peptide" evidence="1">
    <location>
        <begin position="1"/>
        <end position="21"/>
    </location>
</feature>
<dbReference type="EMBL" id="SNXR01000001">
    <property type="protein sequence ID" value="TDP61981.1"/>
    <property type="molecule type" value="Genomic_DNA"/>
</dbReference>
<protein>
    <submittedName>
        <fullName evidence="2">Uncharacterized protein</fullName>
    </submittedName>
</protein>
<name>A0A4R6QHA7_9FLAO</name>
<accession>A0A4R6QHA7</accession>
<feature type="chain" id="PRO_5020825814" evidence="1">
    <location>
        <begin position="22"/>
        <end position="143"/>
    </location>
</feature>
<comment type="caution">
    <text evidence="2">The sequence shown here is derived from an EMBL/GenBank/DDBJ whole genome shotgun (WGS) entry which is preliminary data.</text>
</comment>
<dbReference type="RefSeq" id="WP_133531494.1">
    <property type="nucleotide sequence ID" value="NZ_SNXR01000001.1"/>
</dbReference>
<evidence type="ECO:0000313" key="2">
    <source>
        <dbReference type="EMBL" id="TDP61981.1"/>
    </source>
</evidence>
<keyword evidence="1" id="KW-0732">Signal</keyword>
<evidence type="ECO:0000313" key="3">
    <source>
        <dbReference type="Proteomes" id="UP000295260"/>
    </source>
</evidence>